<feature type="transmembrane region" description="Helical" evidence="1">
    <location>
        <begin position="55"/>
        <end position="79"/>
    </location>
</feature>
<name>A0A9J6GV44_HAELO</name>
<comment type="caution">
    <text evidence="2">The sequence shown here is derived from an EMBL/GenBank/DDBJ whole genome shotgun (WGS) entry which is preliminary data.</text>
</comment>
<organism evidence="2 3">
    <name type="scientific">Haemaphysalis longicornis</name>
    <name type="common">Bush tick</name>
    <dbReference type="NCBI Taxonomy" id="44386"/>
    <lineage>
        <taxon>Eukaryota</taxon>
        <taxon>Metazoa</taxon>
        <taxon>Ecdysozoa</taxon>
        <taxon>Arthropoda</taxon>
        <taxon>Chelicerata</taxon>
        <taxon>Arachnida</taxon>
        <taxon>Acari</taxon>
        <taxon>Parasitiformes</taxon>
        <taxon>Ixodida</taxon>
        <taxon>Ixodoidea</taxon>
        <taxon>Ixodidae</taxon>
        <taxon>Haemaphysalinae</taxon>
        <taxon>Haemaphysalis</taxon>
    </lineage>
</organism>
<proteinExistence type="predicted"/>
<reference evidence="2 3" key="1">
    <citation type="journal article" date="2020" name="Cell">
        <title>Large-Scale Comparative Analyses of Tick Genomes Elucidate Their Genetic Diversity and Vector Capacities.</title>
        <authorList>
            <consortium name="Tick Genome and Microbiome Consortium (TIGMIC)"/>
            <person name="Jia N."/>
            <person name="Wang J."/>
            <person name="Shi W."/>
            <person name="Du L."/>
            <person name="Sun Y."/>
            <person name="Zhan W."/>
            <person name="Jiang J.F."/>
            <person name="Wang Q."/>
            <person name="Zhang B."/>
            <person name="Ji P."/>
            <person name="Bell-Sakyi L."/>
            <person name="Cui X.M."/>
            <person name="Yuan T.T."/>
            <person name="Jiang B.G."/>
            <person name="Yang W.F."/>
            <person name="Lam T.T."/>
            <person name="Chang Q.C."/>
            <person name="Ding S.J."/>
            <person name="Wang X.J."/>
            <person name="Zhu J.G."/>
            <person name="Ruan X.D."/>
            <person name="Zhao L."/>
            <person name="Wei J.T."/>
            <person name="Ye R.Z."/>
            <person name="Que T.C."/>
            <person name="Du C.H."/>
            <person name="Zhou Y.H."/>
            <person name="Cheng J.X."/>
            <person name="Dai P.F."/>
            <person name="Guo W.B."/>
            <person name="Han X.H."/>
            <person name="Huang E.J."/>
            <person name="Li L.F."/>
            <person name="Wei W."/>
            <person name="Gao Y.C."/>
            <person name="Liu J.Z."/>
            <person name="Shao H.Z."/>
            <person name="Wang X."/>
            <person name="Wang C.C."/>
            <person name="Yang T.C."/>
            <person name="Huo Q.B."/>
            <person name="Li W."/>
            <person name="Chen H.Y."/>
            <person name="Chen S.E."/>
            <person name="Zhou L.G."/>
            <person name="Ni X.B."/>
            <person name="Tian J.H."/>
            <person name="Sheng Y."/>
            <person name="Liu T."/>
            <person name="Pan Y.S."/>
            <person name="Xia L.Y."/>
            <person name="Li J."/>
            <person name="Zhao F."/>
            <person name="Cao W.C."/>
        </authorList>
    </citation>
    <scope>NUCLEOTIDE SEQUENCE [LARGE SCALE GENOMIC DNA]</scope>
    <source>
        <strain evidence="2">HaeL-2018</strain>
    </source>
</reference>
<protein>
    <submittedName>
        <fullName evidence="2">Uncharacterized protein</fullName>
    </submittedName>
</protein>
<dbReference type="InterPro" id="IPR036259">
    <property type="entry name" value="MFS_trans_sf"/>
</dbReference>
<dbReference type="Gene3D" id="1.20.1250.20">
    <property type="entry name" value="MFS general substrate transporter like domains"/>
    <property type="match status" value="1"/>
</dbReference>
<keyword evidence="1" id="KW-0472">Membrane</keyword>
<sequence>MPLDDWGQHSRCTLFANPSDPYDTRLVTYQAWSDDMGLAPTSIVSSWDLVFGRAWLIPLANALSMAGALVTLSMSGFVADCIGRKMVAVGAATTLLIAEFGSSFATSCLVYMITKFLMSSFCTTLFIASVVLLVKVSTHGNRAAHVGFSASAGLSLGDVAFAVASQLPHEEWMIRPDSWCPDGPDPRRLPANHGVAALAHRQAVIGEVRDDHASRGKNQRLPVGWSRATGCEAGRLRTMSTPSLVRVRDVDTVCVICRCPLTSFCALFSALFTYYVFLLACATRTTALMMGVPLATSAIACPVLLRTVYCSNYSA</sequence>
<dbReference type="SUPFAM" id="SSF103473">
    <property type="entry name" value="MFS general substrate transporter"/>
    <property type="match status" value="1"/>
</dbReference>
<dbReference type="EMBL" id="JABSTR010000011">
    <property type="protein sequence ID" value="KAH9382334.1"/>
    <property type="molecule type" value="Genomic_DNA"/>
</dbReference>
<evidence type="ECO:0000313" key="2">
    <source>
        <dbReference type="EMBL" id="KAH9382334.1"/>
    </source>
</evidence>
<keyword evidence="1" id="KW-1133">Transmembrane helix</keyword>
<feature type="transmembrane region" description="Helical" evidence="1">
    <location>
        <begin position="261"/>
        <end position="280"/>
    </location>
</feature>
<dbReference type="AlphaFoldDB" id="A0A9J6GV44"/>
<evidence type="ECO:0000256" key="1">
    <source>
        <dbReference type="SAM" id="Phobius"/>
    </source>
</evidence>
<evidence type="ECO:0000313" key="3">
    <source>
        <dbReference type="Proteomes" id="UP000821853"/>
    </source>
</evidence>
<feature type="transmembrane region" description="Helical" evidence="1">
    <location>
        <begin position="111"/>
        <end position="134"/>
    </location>
</feature>
<accession>A0A9J6GV44</accession>
<feature type="transmembrane region" description="Helical" evidence="1">
    <location>
        <begin position="86"/>
        <end position="105"/>
    </location>
</feature>
<keyword evidence="1" id="KW-0812">Transmembrane</keyword>
<dbReference type="OrthoDB" id="6490901at2759"/>
<dbReference type="Proteomes" id="UP000821853">
    <property type="component" value="Chromosome 9"/>
</dbReference>
<gene>
    <name evidence="2" type="ORF">HPB48_012063</name>
</gene>
<keyword evidence="3" id="KW-1185">Reference proteome</keyword>
<feature type="transmembrane region" description="Helical" evidence="1">
    <location>
        <begin position="287"/>
        <end position="309"/>
    </location>
</feature>
<dbReference type="VEuPathDB" id="VectorBase:HLOH_060981"/>